<reference evidence="1 2" key="1">
    <citation type="submission" date="2018-06" db="EMBL/GenBank/DDBJ databases">
        <title>Genomic Encyclopedia of Archaeal and Bacterial Type Strains, Phase II (KMG-II): from individual species to whole genera.</title>
        <authorList>
            <person name="Goeker M."/>
        </authorList>
    </citation>
    <scope>NUCLEOTIDE SEQUENCE [LARGE SCALE GENOMIC DNA]</scope>
    <source>
        <strain evidence="1 2">DSM 22009</strain>
    </source>
</reference>
<organism evidence="1 2">
    <name type="scientific">Palleronia aestuarii</name>
    <dbReference type="NCBI Taxonomy" id="568105"/>
    <lineage>
        <taxon>Bacteria</taxon>
        <taxon>Pseudomonadati</taxon>
        <taxon>Pseudomonadota</taxon>
        <taxon>Alphaproteobacteria</taxon>
        <taxon>Rhodobacterales</taxon>
        <taxon>Roseobacteraceae</taxon>
        <taxon>Palleronia</taxon>
    </lineage>
</organism>
<keyword evidence="2" id="KW-1185">Reference proteome</keyword>
<evidence type="ECO:0000313" key="1">
    <source>
        <dbReference type="EMBL" id="PZX17794.1"/>
    </source>
</evidence>
<evidence type="ECO:0000313" key="2">
    <source>
        <dbReference type="Proteomes" id="UP000248916"/>
    </source>
</evidence>
<dbReference type="EMBL" id="QKZL01000004">
    <property type="protein sequence ID" value="PZX17794.1"/>
    <property type="molecule type" value="Genomic_DNA"/>
</dbReference>
<protein>
    <submittedName>
        <fullName evidence="1">Uncharacterized protein</fullName>
    </submittedName>
</protein>
<proteinExistence type="predicted"/>
<dbReference type="RefSeq" id="WP_111536675.1">
    <property type="nucleotide sequence ID" value="NZ_QKZL01000004.1"/>
</dbReference>
<sequence>MGEKQRIGVLITLSDTALQATDRIARELQAQGMQIDGVVAAAGAIHAICTPGEIERVRAMHDVFDVRISVGAKALRSAS</sequence>
<dbReference type="Proteomes" id="UP000248916">
    <property type="component" value="Unassembled WGS sequence"/>
</dbReference>
<dbReference type="AlphaFoldDB" id="A0A2W7NMB7"/>
<gene>
    <name evidence="1" type="ORF">LX81_01523</name>
</gene>
<accession>A0A2W7NMB7</accession>
<comment type="caution">
    <text evidence="1">The sequence shown here is derived from an EMBL/GenBank/DDBJ whole genome shotgun (WGS) entry which is preliminary data.</text>
</comment>
<name>A0A2W7NMB7_9RHOB</name>